<proteinExistence type="predicted"/>
<organism evidence="3 4">
    <name type="scientific">Paenibacillus sabuli</name>
    <dbReference type="NCBI Taxonomy" id="2772509"/>
    <lineage>
        <taxon>Bacteria</taxon>
        <taxon>Bacillati</taxon>
        <taxon>Bacillota</taxon>
        <taxon>Bacilli</taxon>
        <taxon>Bacillales</taxon>
        <taxon>Paenibacillaceae</taxon>
        <taxon>Paenibacillus</taxon>
    </lineage>
</organism>
<protein>
    <submittedName>
        <fullName evidence="3">Glycosyltransferase family 4 protein</fullName>
    </submittedName>
</protein>
<name>A0A927GT12_9BACL</name>
<evidence type="ECO:0000313" key="3">
    <source>
        <dbReference type="EMBL" id="MBD2847128.1"/>
    </source>
</evidence>
<feature type="domain" description="Glycosyl transferase family 1" evidence="1">
    <location>
        <begin position="196"/>
        <end position="357"/>
    </location>
</feature>
<dbReference type="GO" id="GO:0016757">
    <property type="term" value="F:glycosyltransferase activity"/>
    <property type="evidence" value="ECO:0007669"/>
    <property type="project" value="InterPro"/>
</dbReference>
<dbReference type="InterPro" id="IPR001296">
    <property type="entry name" value="Glyco_trans_1"/>
</dbReference>
<dbReference type="PANTHER" id="PTHR12526">
    <property type="entry name" value="GLYCOSYLTRANSFERASE"/>
    <property type="match status" value="1"/>
</dbReference>
<keyword evidence="4" id="KW-1185">Reference proteome</keyword>
<dbReference type="Proteomes" id="UP000621560">
    <property type="component" value="Unassembled WGS sequence"/>
</dbReference>
<dbReference type="Pfam" id="PF13439">
    <property type="entry name" value="Glyco_transf_4"/>
    <property type="match status" value="1"/>
</dbReference>
<comment type="caution">
    <text evidence="3">The sequence shown here is derived from an EMBL/GenBank/DDBJ whole genome shotgun (WGS) entry which is preliminary data.</text>
</comment>
<dbReference type="PANTHER" id="PTHR12526:SF636">
    <property type="entry name" value="BLL3647 PROTEIN"/>
    <property type="match status" value="1"/>
</dbReference>
<dbReference type="Pfam" id="PF00534">
    <property type="entry name" value="Glycos_transf_1"/>
    <property type="match status" value="1"/>
</dbReference>
<dbReference type="RefSeq" id="WP_190920161.1">
    <property type="nucleotide sequence ID" value="NZ_JACXIZ010000033.1"/>
</dbReference>
<gene>
    <name evidence="3" type="ORF">IDH44_18165</name>
</gene>
<evidence type="ECO:0000259" key="2">
    <source>
        <dbReference type="Pfam" id="PF13439"/>
    </source>
</evidence>
<dbReference type="InterPro" id="IPR028098">
    <property type="entry name" value="Glyco_trans_4-like_N"/>
</dbReference>
<dbReference type="Gene3D" id="3.40.50.2000">
    <property type="entry name" value="Glycogen Phosphorylase B"/>
    <property type="match status" value="2"/>
</dbReference>
<reference evidence="3" key="1">
    <citation type="submission" date="2020-09" db="EMBL/GenBank/DDBJ databases">
        <title>A novel bacterium of genus Paenibacillus, isolated from South China Sea.</title>
        <authorList>
            <person name="Huang H."/>
            <person name="Mo K."/>
            <person name="Hu Y."/>
        </authorList>
    </citation>
    <scope>NUCLEOTIDE SEQUENCE</scope>
    <source>
        <strain evidence="3">IB182496</strain>
    </source>
</reference>
<sequence>MTKRKPTVVYVAHDAGGSGGMELHLDELLSRLGGECEVIVVACSMKVRAPDGIRFIRIPVIRRPAPLKTALFAVLASLRIALLRRDLLHTTGAIVFNRADVSTVHFCHAGYRRAAGQTRTRGQGLWRSLNSRLAAGLARWLERRIYRPRRTRQLVAVSRRVRQEVLEAYPYGEREVTVIPNGVDLTRFRPCESAEKRRLRRRFGLPEAGVLLLFMGGDWPRKGLDLVVQAFAGLAGDYKQAQLVVVGRGDERAYTAALPGATAARIHFAGHQPEPEAWLGLSDVFVFPSSYETFSLVVHEAAAAQLAIVATRVGGVEDLIRDGEDGLYIERSAQSIERALRRLLDDPALRRRLGESAGARVAALTWERAHASMTGLYDELLAARQPERGRGVEPFHP</sequence>
<dbReference type="EMBL" id="JACXIZ010000033">
    <property type="protein sequence ID" value="MBD2847128.1"/>
    <property type="molecule type" value="Genomic_DNA"/>
</dbReference>
<accession>A0A927GT12</accession>
<feature type="domain" description="Glycosyltransferase subfamily 4-like N-terminal" evidence="2">
    <location>
        <begin position="19"/>
        <end position="187"/>
    </location>
</feature>
<dbReference type="CDD" id="cd03801">
    <property type="entry name" value="GT4_PimA-like"/>
    <property type="match status" value="1"/>
</dbReference>
<dbReference type="SUPFAM" id="SSF53756">
    <property type="entry name" value="UDP-Glycosyltransferase/glycogen phosphorylase"/>
    <property type="match status" value="1"/>
</dbReference>
<evidence type="ECO:0000259" key="1">
    <source>
        <dbReference type="Pfam" id="PF00534"/>
    </source>
</evidence>
<dbReference type="AlphaFoldDB" id="A0A927GT12"/>
<evidence type="ECO:0000313" key="4">
    <source>
        <dbReference type="Proteomes" id="UP000621560"/>
    </source>
</evidence>